<dbReference type="EMBL" id="GBEZ01019579">
    <property type="protein sequence ID" value="JAC66998.1"/>
    <property type="molecule type" value="Transcribed_RNA"/>
</dbReference>
<feature type="non-terminal residue" evidence="1">
    <location>
        <position position="1"/>
    </location>
</feature>
<sequence length="70" mass="7526">TPGLDDIVNMRFHPVSQRCLLLLRPADGAGLPARGGRRAEAARCPRLSFLDLGSACLAEIGAAKYRGDKY</sequence>
<proteinExistence type="predicted"/>
<name>A0A061R4T8_9CHLO</name>
<dbReference type="AlphaFoldDB" id="A0A061R4T8"/>
<protein>
    <submittedName>
        <fullName evidence="1">Uncharacterized protein</fullName>
    </submittedName>
</protein>
<gene>
    <name evidence="1" type="ORF">TSPGSL018_12260</name>
</gene>
<feature type="non-terminal residue" evidence="1">
    <location>
        <position position="70"/>
    </location>
</feature>
<evidence type="ECO:0000313" key="1">
    <source>
        <dbReference type="EMBL" id="JAC66998.1"/>
    </source>
</evidence>
<reference evidence="1" key="1">
    <citation type="submission" date="2014-05" db="EMBL/GenBank/DDBJ databases">
        <title>The transcriptome of the halophilic microalga Tetraselmis sp. GSL018 isolated from the Great Salt Lake, Utah.</title>
        <authorList>
            <person name="Jinkerson R.E."/>
            <person name="D'Adamo S."/>
            <person name="Posewitz M.C."/>
        </authorList>
    </citation>
    <scope>NUCLEOTIDE SEQUENCE</scope>
    <source>
        <strain evidence="1">GSL018</strain>
    </source>
</reference>
<organism evidence="1">
    <name type="scientific">Tetraselmis sp. GSL018</name>
    <dbReference type="NCBI Taxonomy" id="582737"/>
    <lineage>
        <taxon>Eukaryota</taxon>
        <taxon>Viridiplantae</taxon>
        <taxon>Chlorophyta</taxon>
        <taxon>core chlorophytes</taxon>
        <taxon>Chlorodendrophyceae</taxon>
        <taxon>Chlorodendrales</taxon>
        <taxon>Chlorodendraceae</taxon>
        <taxon>Tetraselmis</taxon>
    </lineage>
</organism>
<accession>A0A061R4T8</accession>